<dbReference type="OrthoDB" id="10401281at2759"/>
<dbReference type="AlphaFoldDB" id="A0A2P5DL87"/>
<sequence>MVMETSSSRQLICFSAVFSGNDHWLGSFNGGWSWLRAGASIDRPELQVLDFLEEPRGRRRRRGRKRKLVGKVSER</sequence>
<proteinExistence type="predicted"/>
<organism evidence="1 2">
    <name type="scientific">Parasponia andersonii</name>
    <name type="common">Sponia andersonii</name>
    <dbReference type="NCBI Taxonomy" id="3476"/>
    <lineage>
        <taxon>Eukaryota</taxon>
        <taxon>Viridiplantae</taxon>
        <taxon>Streptophyta</taxon>
        <taxon>Embryophyta</taxon>
        <taxon>Tracheophyta</taxon>
        <taxon>Spermatophyta</taxon>
        <taxon>Magnoliopsida</taxon>
        <taxon>eudicotyledons</taxon>
        <taxon>Gunneridae</taxon>
        <taxon>Pentapetalae</taxon>
        <taxon>rosids</taxon>
        <taxon>fabids</taxon>
        <taxon>Rosales</taxon>
        <taxon>Cannabaceae</taxon>
        <taxon>Parasponia</taxon>
    </lineage>
</organism>
<evidence type="ECO:0000313" key="1">
    <source>
        <dbReference type="EMBL" id="PON74062.1"/>
    </source>
</evidence>
<gene>
    <name evidence="1" type="ORF">PanWU01x14_052720</name>
</gene>
<name>A0A2P5DL87_PARAD</name>
<reference evidence="2" key="1">
    <citation type="submission" date="2016-06" db="EMBL/GenBank/DDBJ databases">
        <title>Parallel loss of symbiosis genes in relatives of nitrogen-fixing non-legume Parasponia.</title>
        <authorList>
            <person name="Van Velzen R."/>
            <person name="Holmer R."/>
            <person name="Bu F."/>
            <person name="Rutten L."/>
            <person name="Van Zeijl A."/>
            <person name="Liu W."/>
            <person name="Santuari L."/>
            <person name="Cao Q."/>
            <person name="Sharma T."/>
            <person name="Shen D."/>
            <person name="Roswanjaya Y."/>
            <person name="Wardhani T."/>
            <person name="Kalhor M.S."/>
            <person name="Jansen J."/>
            <person name="Van den Hoogen J."/>
            <person name="Gungor B."/>
            <person name="Hartog M."/>
            <person name="Hontelez J."/>
            <person name="Verver J."/>
            <person name="Yang W.-C."/>
            <person name="Schijlen E."/>
            <person name="Repin R."/>
            <person name="Schilthuizen M."/>
            <person name="Schranz E."/>
            <person name="Heidstra R."/>
            <person name="Miyata K."/>
            <person name="Fedorova E."/>
            <person name="Kohlen W."/>
            <person name="Bisseling T."/>
            <person name="Smit S."/>
            <person name="Geurts R."/>
        </authorList>
    </citation>
    <scope>NUCLEOTIDE SEQUENCE [LARGE SCALE GENOMIC DNA]</scope>
    <source>
        <strain evidence="2">cv. WU1-14</strain>
    </source>
</reference>
<keyword evidence="2" id="KW-1185">Reference proteome</keyword>
<dbReference type="Proteomes" id="UP000237105">
    <property type="component" value="Unassembled WGS sequence"/>
</dbReference>
<protein>
    <submittedName>
        <fullName evidence="1">Uncharacterized protein</fullName>
    </submittedName>
</protein>
<evidence type="ECO:0000313" key="2">
    <source>
        <dbReference type="Proteomes" id="UP000237105"/>
    </source>
</evidence>
<dbReference type="EMBL" id="JXTB01000030">
    <property type="protein sequence ID" value="PON74062.1"/>
    <property type="molecule type" value="Genomic_DNA"/>
</dbReference>
<accession>A0A2P5DL87</accession>
<comment type="caution">
    <text evidence="1">The sequence shown here is derived from an EMBL/GenBank/DDBJ whole genome shotgun (WGS) entry which is preliminary data.</text>
</comment>